<dbReference type="InterPro" id="IPR004046">
    <property type="entry name" value="GST_C"/>
</dbReference>
<comment type="caution">
    <text evidence="6">The sequence shown here is derived from an EMBL/GenBank/DDBJ whole genome shotgun (WGS) entry which is preliminary data.</text>
</comment>
<name>A0AAV1IMW9_9CHLO</name>
<organism evidence="6 7">
    <name type="scientific">Coccomyxa viridis</name>
    <dbReference type="NCBI Taxonomy" id="1274662"/>
    <lineage>
        <taxon>Eukaryota</taxon>
        <taxon>Viridiplantae</taxon>
        <taxon>Chlorophyta</taxon>
        <taxon>core chlorophytes</taxon>
        <taxon>Trebouxiophyceae</taxon>
        <taxon>Trebouxiophyceae incertae sedis</taxon>
        <taxon>Coccomyxaceae</taxon>
        <taxon>Coccomyxa</taxon>
    </lineage>
</organism>
<dbReference type="Gene3D" id="3.40.30.10">
    <property type="entry name" value="Glutaredoxin"/>
    <property type="match status" value="1"/>
</dbReference>
<dbReference type="PANTHER" id="PTHR44051:SF8">
    <property type="entry name" value="GLUTATHIONE S-TRANSFERASE GSTA"/>
    <property type="match status" value="1"/>
</dbReference>
<dbReference type="Pfam" id="PF02798">
    <property type="entry name" value="GST_N"/>
    <property type="match status" value="1"/>
</dbReference>
<dbReference type="Gene3D" id="1.20.1050.10">
    <property type="match status" value="1"/>
</dbReference>
<dbReference type="Proteomes" id="UP001314263">
    <property type="component" value="Unassembled WGS sequence"/>
</dbReference>
<dbReference type="EMBL" id="CAUYUE010000017">
    <property type="protein sequence ID" value="CAK0787605.1"/>
    <property type="molecule type" value="Genomic_DNA"/>
</dbReference>
<dbReference type="SUPFAM" id="SSF52833">
    <property type="entry name" value="Thioredoxin-like"/>
    <property type="match status" value="1"/>
</dbReference>
<dbReference type="SUPFAM" id="SSF47616">
    <property type="entry name" value="GST C-terminal domain-like"/>
    <property type="match status" value="1"/>
</dbReference>
<keyword evidence="7" id="KW-1185">Reference proteome</keyword>
<feature type="domain" description="GST N-terminal" evidence="4">
    <location>
        <begin position="1"/>
        <end position="62"/>
    </location>
</feature>
<dbReference type="PROSITE" id="PS50405">
    <property type="entry name" value="GST_CTER"/>
    <property type="match status" value="1"/>
</dbReference>
<dbReference type="PROSITE" id="PS50404">
    <property type="entry name" value="GST_NTER"/>
    <property type="match status" value="1"/>
</dbReference>
<comment type="similarity">
    <text evidence="1 2">Belongs to the GST superfamily.</text>
</comment>
<evidence type="ECO:0000313" key="7">
    <source>
        <dbReference type="Proteomes" id="UP001314263"/>
    </source>
</evidence>
<dbReference type="SFLD" id="SFLDS00019">
    <property type="entry name" value="Glutathione_Transferase_(cytos"/>
    <property type="match status" value="1"/>
</dbReference>
<reference evidence="6 7" key="1">
    <citation type="submission" date="2023-10" db="EMBL/GenBank/DDBJ databases">
        <authorList>
            <person name="Maclean D."/>
            <person name="Macfadyen A."/>
        </authorList>
    </citation>
    <scope>NUCLEOTIDE SEQUENCE [LARGE SCALE GENOMIC DNA]</scope>
</reference>
<dbReference type="InterPro" id="IPR036249">
    <property type="entry name" value="Thioredoxin-like_sf"/>
</dbReference>
<accession>A0AAV1IMW9</accession>
<gene>
    <name evidence="6" type="ORF">CVIRNUC_010827</name>
</gene>
<sequence>MEEKGLSYESKMLQFSKKEHKGPEIMALNPRGQVPTLVDGDIIVGESLAALLYLDDAYPEHPLLPSSKKERALAYQRLVESSNLQEKVSGVIRLKMFNPNPDPADVQKAKEALKGELKYWDEHTKGGFVAGSEFTLADAAVGPFALALKRFGATLKEFPHLAKYVETVGARPSFQKTSPPHWKDSPNQDWLNDL</sequence>
<dbReference type="AlphaFoldDB" id="A0AAV1IMW9"/>
<dbReference type="Pfam" id="PF00043">
    <property type="entry name" value="GST_C"/>
    <property type="match status" value="1"/>
</dbReference>
<evidence type="ECO:0008006" key="8">
    <source>
        <dbReference type="Google" id="ProtNLM"/>
    </source>
</evidence>
<evidence type="ECO:0000259" key="5">
    <source>
        <dbReference type="PROSITE" id="PS50405"/>
    </source>
</evidence>
<dbReference type="SFLD" id="SFLDG00358">
    <property type="entry name" value="Main_(cytGST)"/>
    <property type="match status" value="1"/>
</dbReference>
<evidence type="ECO:0000256" key="2">
    <source>
        <dbReference type="RuleBase" id="RU003494"/>
    </source>
</evidence>
<dbReference type="InterPro" id="IPR010987">
    <property type="entry name" value="Glutathione-S-Trfase_C-like"/>
</dbReference>
<dbReference type="CDD" id="cd03046">
    <property type="entry name" value="GST_N_GTT1_like"/>
    <property type="match status" value="1"/>
</dbReference>
<dbReference type="InterPro" id="IPR004045">
    <property type="entry name" value="Glutathione_S-Trfase_N"/>
</dbReference>
<dbReference type="InterPro" id="IPR036282">
    <property type="entry name" value="Glutathione-S-Trfase_C_sf"/>
</dbReference>
<protein>
    <recommendedName>
        <fullName evidence="8">Glutathione S-transferase</fullName>
    </recommendedName>
</protein>
<evidence type="ECO:0000256" key="1">
    <source>
        <dbReference type="ARBA" id="ARBA00007409"/>
    </source>
</evidence>
<feature type="region of interest" description="Disordered" evidence="3">
    <location>
        <begin position="173"/>
        <end position="194"/>
    </location>
</feature>
<dbReference type="InterPro" id="IPR040079">
    <property type="entry name" value="Glutathione_S-Trfase"/>
</dbReference>
<dbReference type="PANTHER" id="PTHR44051">
    <property type="entry name" value="GLUTATHIONE S-TRANSFERASE-RELATED"/>
    <property type="match status" value="1"/>
</dbReference>
<evidence type="ECO:0000313" key="6">
    <source>
        <dbReference type="EMBL" id="CAK0787605.1"/>
    </source>
</evidence>
<feature type="domain" description="GST C-terminal" evidence="5">
    <location>
        <begin position="67"/>
        <end position="190"/>
    </location>
</feature>
<evidence type="ECO:0000259" key="4">
    <source>
        <dbReference type="PROSITE" id="PS50404"/>
    </source>
</evidence>
<proteinExistence type="inferred from homology"/>
<evidence type="ECO:0000256" key="3">
    <source>
        <dbReference type="SAM" id="MobiDB-lite"/>
    </source>
</evidence>